<name>A0A1V3IGK5_9PAST</name>
<evidence type="ECO:0008006" key="3">
    <source>
        <dbReference type="Google" id="ProtNLM"/>
    </source>
</evidence>
<gene>
    <name evidence="1" type="ORF">BKK50_10180</name>
</gene>
<dbReference type="Pfam" id="PF05973">
    <property type="entry name" value="Gp49"/>
    <property type="match status" value="1"/>
</dbReference>
<dbReference type="STRING" id="1908260.BKK50_10180"/>
<protein>
    <recommendedName>
        <fullName evidence="3">Addiction module killer protein</fullName>
    </recommendedName>
</protein>
<dbReference type="Proteomes" id="UP000189433">
    <property type="component" value="Unassembled WGS sequence"/>
</dbReference>
<comment type="caution">
    <text evidence="1">The sequence shown here is derived from an EMBL/GenBank/DDBJ whole genome shotgun (WGS) entry which is preliminary data.</text>
</comment>
<reference evidence="1 2" key="1">
    <citation type="submission" date="2016-10" db="EMBL/GenBank/DDBJ databases">
        <title>Rodentibacter gen. nov. and new species.</title>
        <authorList>
            <person name="Christensen H."/>
        </authorList>
    </citation>
    <scope>NUCLEOTIDE SEQUENCE [LARGE SCALE GENOMIC DNA]</scope>
    <source>
        <strain evidence="1 2">CCUG17206</strain>
    </source>
</reference>
<accession>A0A1V3IGK5</accession>
<dbReference type="EMBL" id="MLHJ01000116">
    <property type="protein sequence ID" value="OOF39809.1"/>
    <property type="molecule type" value="Genomic_DNA"/>
</dbReference>
<dbReference type="RefSeq" id="WP_077417788.1">
    <property type="nucleotide sequence ID" value="NZ_MLHI01000087.1"/>
</dbReference>
<evidence type="ECO:0000313" key="1">
    <source>
        <dbReference type="EMBL" id="OOF39809.1"/>
    </source>
</evidence>
<dbReference type="PIRSF" id="PIRSF028744">
    <property type="entry name" value="Addict_mod_HI1419"/>
    <property type="match status" value="1"/>
</dbReference>
<organism evidence="1 2">
    <name type="scientific">Rodentibacter rarus</name>
    <dbReference type="NCBI Taxonomy" id="1908260"/>
    <lineage>
        <taxon>Bacteria</taxon>
        <taxon>Pseudomonadati</taxon>
        <taxon>Pseudomonadota</taxon>
        <taxon>Gammaproteobacteria</taxon>
        <taxon>Pasteurellales</taxon>
        <taxon>Pasteurellaceae</taxon>
        <taxon>Rodentibacter</taxon>
    </lineage>
</organism>
<keyword evidence="2" id="KW-1185">Reference proteome</keyword>
<sequence length="105" mass="11881">MTDNATTFYQLAGFKKWLKTLKDLTAKEAILKRIERAEQGNLGDHKSVGGGVYEMRVFVGKGYRAYFAQQNGVTYWLLCGGDKSTQQADIEKAKAIWQLLKPTFK</sequence>
<dbReference type="PANTHER" id="PTHR41791:SF1">
    <property type="entry name" value="SSL7039 PROTEIN"/>
    <property type="match status" value="1"/>
</dbReference>
<dbReference type="InterPro" id="IPR014056">
    <property type="entry name" value="TypeIITA-like_toxin_pred"/>
</dbReference>
<proteinExistence type="predicted"/>
<evidence type="ECO:0000313" key="2">
    <source>
        <dbReference type="Proteomes" id="UP000189433"/>
    </source>
</evidence>
<dbReference type="OrthoDB" id="9800258at2"/>
<dbReference type="AlphaFoldDB" id="A0A1V3IGK5"/>
<dbReference type="InterPro" id="IPR009241">
    <property type="entry name" value="HigB-like"/>
</dbReference>
<dbReference type="PANTHER" id="PTHR41791">
    <property type="entry name" value="SSL7039 PROTEIN"/>
    <property type="match status" value="1"/>
</dbReference>
<dbReference type="NCBIfam" id="TIGR02683">
    <property type="entry name" value="upstrm_HI1419"/>
    <property type="match status" value="1"/>
</dbReference>